<feature type="region of interest" description="Disordered" evidence="2">
    <location>
        <begin position="581"/>
        <end position="613"/>
    </location>
</feature>
<dbReference type="EMBL" id="MLAK01000197">
    <property type="protein sequence ID" value="OHT15706.1"/>
    <property type="molecule type" value="Genomic_DNA"/>
</dbReference>
<dbReference type="VEuPathDB" id="TrichDB:TRFO_13868"/>
<gene>
    <name evidence="4" type="ORF">TRFO_13868</name>
</gene>
<dbReference type="InterPro" id="IPR010473">
    <property type="entry name" value="GTPase-bd"/>
</dbReference>
<dbReference type="GO" id="GO:0003779">
    <property type="term" value="F:actin binding"/>
    <property type="evidence" value="ECO:0007669"/>
    <property type="project" value="InterPro"/>
</dbReference>
<dbReference type="SUPFAM" id="SSF48371">
    <property type="entry name" value="ARM repeat"/>
    <property type="match status" value="1"/>
</dbReference>
<feature type="compositionally biased region" description="Basic and acidic residues" evidence="2">
    <location>
        <begin position="640"/>
        <end position="659"/>
    </location>
</feature>
<feature type="compositionally biased region" description="Low complexity" evidence="2">
    <location>
        <begin position="755"/>
        <end position="769"/>
    </location>
</feature>
<feature type="region of interest" description="Disordered" evidence="2">
    <location>
        <begin position="629"/>
        <end position="659"/>
    </location>
</feature>
<comment type="caution">
    <text evidence="4">The sequence shown here is derived from an EMBL/GenBank/DDBJ whole genome shotgun (WGS) entry which is preliminary data.</text>
</comment>
<dbReference type="GO" id="GO:0030036">
    <property type="term" value="P:actin cytoskeleton organization"/>
    <property type="evidence" value="ECO:0007669"/>
    <property type="project" value="InterPro"/>
</dbReference>
<dbReference type="Proteomes" id="UP000179807">
    <property type="component" value="Unassembled WGS sequence"/>
</dbReference>
<dbReference type="AlphaFoldDB" id="A0A1J4KX07"/>
<organism evidence="4 5">
    <name type="scientific">Tritrichomonas foetus</name>
    <dbReference type="NCBI Taxonomy" id="1144522"/>
    <lineage>
        <taxon>Eukaryota</taxon>
        <taxon>Metamonada</taxon>
        <taxon>Parabasalia</taxon>
        <taxon>Tritrichomonadida</taxon>
        <taxon>Tritrichomonadidae</taxon>
        <taxon>Tritrichomonas</taxon>
    </lineage>
</organism>
<protein>
    <recommendedName>
        <fullName evidence="3">Formin GTPase-binding domain-containing protein</fullName>
    </recommendedName>
</protein>
<keyword evidence="5" id="KW-1185">Reference proteome</keyword>
<evidence type="ECO:0000256" key="1">
    <source>
        <dbReference type="SAM" id="Coils"/>
    </source>
</evidence>
<name>A0A1J4KX07_9EUKA</name>
<evidence type="ECO:0000313" key="4">
    <source>
        <dbReference type="EMBL" id="OHT15706.1"/>
    </source>
</evidence>
<feature type="coiled-coil region" evidence="1">
    <location>
        <begin position="442"/>
        <end position="500"/>
    </location>
</feature>
<reference evidence="4" key="1">
    <citation type="submission" date="2016-10" db="EMBL/GenBank/DDBJ databases">
        <authorList>
            <person name="Benchimol M."/>
            <person name="Almeida L.G."/>
            <person name="Vasconcelos A.T."/>
            <person name="Perreira-Neves A."/>
            <person name="Rosa I.A."/>
            <person name="Tasca T."/>
            <person name="Bogo M.R."/>
            <person name="de Souza W."/>
        </authorList>
    </citation>
    <scope>NUCLEOTIDE SEQUENCE [LARGE SCALE GENOMIC DNA]</scope>
    <source>
        <strain evidence="4">K</strain>
    </source>
</reference>
<sequence length="781" mass="91408">MTISPTELREIISQPPYSSFEPYETFTSVNQKNPSFSVVDKCFGGVLADLELCPDDKIKVLQTPVDDRWKFYCDTVCDDTEIPSPECFIKCLSKQPNIEIMKALTLLFNRNRISFRRRFIENNGIQILYSQVKLYAENLLDYDDEYIYYVFECLRNISNSTIFGSSVFEDLNELVLILIKLLGRSPNPYFSSILGTLSGCLVTFHGTSFKPKKEVIQKVIEFMKERPNNFWENIFTVIQKQNHEDLQIIALFTERLLFLKHDPKLRTQTIIMIENNGFMDSLKQLKNPVFDDLIALFDKEIEYLSQISKEIDVNPFSIHSIFNVMKDNIKNKKLFHSMILSLLDVFTNHSSQQYQFLLYLHNLLLLFRSSLSKKENLNFLVIAASAAFCKDPIIIEPEYKSKEYTGFQLFEKSYFITDDYINSINIQDHAKICKNIADFSKVPILQDKIQQLEEKNKKIISAQHTANAVKFEQEQILAQLKMLRQEKNHLELQNIILKQKLEKMNSIHPLSNESDNNLIHKITELENIICEKEKENQNLKNHFLNESNTKEVLEENEKLKTELEESQNEIDSLKEQLLSLQQKSNDEEEQNESNTKEILEENEKLKTELEESQKEIETLKDHLLALLNKSNDEEEQNESNTKEILEENEKLKTELEESQKEIETLKDHLLALLNKSNDEEEQNESNIKEVLEENEKLKAGHEEYQNQIEEFKKILFEDQQSKIVELEAQNKIQNDIIERLENQIHQQTETINQLSKNDQSSPQSNSPKKSAFDGFKLKLFK</sequence>
<feature type="domain" description="Formin GTPase-binding" evidence="3">
    <location>
        <begin position="30"/>
        <end position="199"/>
    </location>
</feature>
<dbReference type="GeneID" id="94832205"/>
<dbReference type="GO" id="GO:0031267">
    <property type="term" value="F:small GTPase binding"/>
    <property type="evidence" value="ECO:0007669"/>
    <property type="project" value="InterPro"/>
</dbReference>
<feature type="compositionally biased region" description="Basic and acidic residues" evidence="2">
    <location>
        <begin position="594"/>
        <end position="613"/>
    </location>
</feature>
<evidence type="ECO:0000259" key="3">
    <source>
        <dbReference type="SMART" id="SM01140"/>
    </source>
</evidence>
<evidence type="ECO:0000256" key="2">
    <source>
        <dbReference type="SAM" id="MobiDB-lite"/>
    </source>
</evidence>
<keyword evidence="1" id="KW-0175">Coiled coil</keyword>
<dbReference type="InterPro" id="IPR016024">
    <property type="entry name" value="ARM-type_fold"/>
</dbReference>
<proteinExistence type="predicted"/>
<accession>A0A1J4KX07</accession>
<dbReference type="RefSeq" id="XP_068368842.1">
    <property type="nucleotide sequence ID" value="XM_068497501.1"/>
</dbReference>
<evidence type="ECO:0000313" key="5">
    <source>
        <dbReference type="Proteomes" id="UP000179807"/>
    </source>
</evidence>
<feature type="region of interest" description="Disordered" evidence="2">
    <location>
        <begin position="750"/>
        <end position="781"/>
    </location>
</feature>
<dbReference type="SMART" id="SM01140">
    <property type="entry name" value="Drf_GBD"/>
    <property type="match status" value="1"/>
</dbReference>